<sequence length="159" mass="17443" precursor="true">MRMSRMALGVALASLFAPSVEALEVERHTYSEWTRTRFSESVTVKGPGKFIFLAGVGAEDHTETEDKSAAILHLGDPYKQCVYAYEKIKTKLADQGATLADVVKQVVYVNDIRYQGPVAQCRREAYGDMPIPANTFLVVSGFAIPGMLLEIDVTAVVPE</sequence>
<gene>
    <name evidence="2" type="ordered locus">Meso_3553</name>
</gene>
<dbReference type="KEGG" id="mes:Meso_3553"/>
<name>Q11CF2_CHESB</name>
<protein>
    <submittedName>
        <fullName evidence="2">Endoribonuclease L-PSP</fullName>
    </submittedName>
</protein>
<dbReference type="STRING" id="266779.Meso_3553"/>
<dbReference type="HOGENOM" id="CLU_100715_3_0_5"/>
<dbReference type="PANTHER" id="PTHR43857">
    <property type="entry name" value="BLR7761 PROTEIN"/>
    <property type="match status" value="1"/>
</dbReference>
<dbReference type="PANTHER" id="PTHR43857:SF1">
    <property type="entry name" value="YJGH FAMILY PROTEIN"/>
    <property type="match status" value="1"/>
</dbReference>
<dbReference type="InterPro" id="IPR006175">
    <property type="entry name" value="YjgF/YER057c/UK114"/>
</dbReference>
<reference evidence="2" key="1">
    <citation type="submission" date="2006-06" db="EMBL/GenBank/DDBJ databases">
        <title>Complete sequence of chromosome of Chelativorans sp. BNC1.</title>
        <authorList>
            <consortium name="US DOE Joint Genome Institute"/>
            <person name="Copeland A."/>
            <person name="Lucas S."/>
            <person name="Lapidus A."/>
            <person name="Barry K."/>
            <person name="Detter J.C."/>
            <person name="Glavina del Rio T."/>
            <person name="Hammon N."/>
            <person name="Israni S."/>
            <person name="Dalin E."/>
            <person name="Tice H."/>
            <person name="Pitluck S."/>
            <person name="Chertkov O."/>
            <person name="Brettin T."/>
            <person name="Bruce D."/>
            <person name="Han C."/>
            <person name="Tapia R."/>
            <person name="Gilna P."/>
            <person name="Schmutz J."/>
            <person name="Larimer F."/>
            <person name="Land M."/>
            <person name="Hauser L."/>
            <person name="Kyrpides N."/>
            <person name="Mikhailova N."/>
            <person name="Richardson P."/>
        </authorList>
    </citation>
    <scope>NUCLEOTIDE SEQUENCE</scope>
    <source>
        <strain evidence="2">BNC1</strain>
    </source>
</reference>
<dbReference type="eggNOG" id="COG0251">
    <property type="taxonomic scope" value="Bacteria"/>
</dbReference>
<dbReference type="Pfam" id="PF01042">
    <property type="entry name" value="Ribonuc_L-PSP"/>
    <property type="match status" value="1"/>
</dbReference>
<keyword evidence="1" id="KW-0732">Signal</keyword>
<proteinExistence type="predicted"/>
<feature type="chain" id="PRO_5004180012" evidence="1">
    <location>
        <begin position="23"/>
        <end position="159"/>
    </location>
</feature>
<dbReference type="SUPFAM" id="SSF55298">
    <property type="entry name" value="YjgF-like"/>
    <property type="match status" value="1"/>
</dbReference>
<evidence type="ECO:0000313" key="2">
    <source>
        <dbReference type="EMBL" id="ABG64923.1"/>
    </source>
</evidence>
<dbReference type="EMBL" id="CP000390">
    <property type="protein sequence ID" value="ABG64923.1"/>
    <property type="molecule type" value="Genomic_DNA"/>
</dbReference>
<feature type="signal peptide" evidence="1">
    <location>
        <begin position="1"/>
        <end position="22"/>
    </location>
</feature>
<accession>Q11CF2</accession>
<dbReference type="Gene3D" id="3.30.1330.40">
    <property type="entry name" value="RutC-like"/>
    <property type="match status" value="1"/>
</dbReference>
<organism evidence="2">
    <name type="scientific">Chelativorans sp. (strain BNC1)</name>
    <dbReference type="NCBI Taxonomy" id="266779"/>
    <lineage>
        <taxon>Bacteria</taxon>
        <taxon>Pseudomonadati</taxon>
        <taxon>Pseudomonadota</taxon>
        <taxon>Alphaproteobacteria</taxon>
        <taxon>Hyphomicrobiales</taxon>
        <taxon>Phyllobacteriaceae</taxon>
        <taxon>Chelativorans</taxon>
    </lineage>
</organism>
<evidence type="ECO:0000256" key="1">
    <source>
        <dbReference type="SAM" id="SignalP"/>
    </source>
</evidence>
<dbReference type="InterPro" id="IPR035959">
    <property type="entry name" value="RutC-like_sf"/>
</dbReference>
<dbReference type="AlphaFoldDB" id="Q11CF2"/>